<keyword evidence="1" id="KW-1133">Transmembrane helix</keyword>
<reference evidence="3" key="1">
    <citation type="journal article" date="2019" name="Int. J. Syst. Evol. Microbiol.">
        <title>The Global Catalogue of Microorganisms (GCM) 10K type strain sequencing project: providing services to taxonomists for standard genome sequencing and annotation.</title>
        <authorList>
            <consortium name="The Broad Institute Genomics Platform"/>
            <consortium name="The Broad Institute Genome Sequencing Center for Infectious Disease"/>
            <person name="Wu L."/>
            <person name="Ma J."/>
        </authorList>
    </citation>
    <scope>NUCLEOTIDE SEQUENCE [LARGE SCALE GENOMIC DNA]</scope>
    <source>
        <strain evidence="3">CCM 7044</strain>
    </source>
</reference>
<sequence length="96" mass="9633">MAATIAAALTRDAKGVNMSGTEKRLRGLSMFLLVSGITLVAAALHSGYVLGVHFDETGTSGFLTSATIAALVLGTAQAVTGLVTLLRLPTAATTSA</sequence>
<dbReference type="RefSeq" id="WP_377188206.1">
    <property type="nucleotide sequence ID" value="NZ_JBHUOG010000002.1"/>
</dbReference>
<comment type="caution">
    <text evidence="2">The sequence shown here is derived from an EMBL/GenBank/DDBJ whole genome shotgun (WGS) entry which is preliminary data.</text>
</comment>
<keyword evidence="1" id="KW-0472">Membrane</keyword>
<keyword evidence="1" id="KW-0812">Transmembrane</keyword>
<name>A0ABW5VZR4_9MICO</name>
<evidence type="ECO:0000313" key="2">
    <source>
        <dbReference type="EMBL" id="MFD2796506.1"/>
    </source>
</evidence>
<proteinExistence type="predicted"/>
<feature type="transmembrane region" description="Helical" evidence="1">
    <location>
        <begin position="28"/>
        <end position="50"/>
    </location>
</feature>
<evidence type="ECO:0000256" key="1">
    <source>
        <dbReference type="SAM" id="Phobius"/>
    </source>
</evidence>
<dbReference type="Proteomes" id="UP001597479">
    <property type="component" value="Unassembled WGS sequence"/>
</dbReference>
<accession>A0ABW5VZR4</accession>
<keyword evidence="3" id="KW-1185">Reference proteome</keyword>
<protein>
    <submittedName>
        <fullName evidence="2">Uncharacterized protein</fullName>
    </submittedName>
</protein>
<feature type="transmembrane region" description="Helical" evidence="1">
    <location>
        <begin position="62"/>
        <end position="86"/>
    </location>
</feature>
<evidence type="ECO:0000313" key="3">
    <source>
        <dbReference type="Proteomes" id="UP001597479"/>
    </source>
</evidence>
<dbReference type="EMBL" id="JBHUOG010000002">
    <property type="protein sequence ID" value="MFD2796506.1"/>
    <property type="molecule type" value="Genomic_DNA"/>
</dbReference>
<organism evidence="2 3">
    <name type="scientific">Promicromonospora vindobonensis</name>
    <dbReference type="NCBI Taxonomy" id="195748"/>
    <lineage>
        <taxon>Bacteria</taxon>
        <taxon>Bacillati</taxon>
        <taxon>Actinomycetota</taxon>
        <taxon>Actinomycetes</taxon>
        <taxon>Micrococcales</taxon>
        <taxon>Promicromonosporaceae</taxon>
        <taxon>Promicromonospora</taxon>
    </lineage>
</organism>
<gene>
    <name evidence="2" type="ORF">ACFS27_23290</name>
</gene>